<accession>D3F777</accession>
<dbReference type="InterPro" id="IPR012334">
    <property type="entry name" value="Pectin_lyas_fold"/>
</dbReference>
<dbReference type="EMBL" id="CP001854">
    <property type="protein sequence ID" value="ADB48848.1"/>
    <property type="molecule type" value="Genomic_DNA"/>
</dbReference>
<organism evidence="4 5">
    <name type="scientific">Conexibacter woesei (strain DSM 14684 / CCUG 47730 / CIP 108061 / JCM 11494 / NBRC 100937 / ID131577)</name>
    <dbReference type="NCBI Taxonomy" id="469383"/>
    <lineage>
        <taxon>Bacteria</taxon>
        <taxon>Bacillati</taxon>
        <taxon>Actinomycetota</taxon>
        <taxon>Thermoleophilia</taxon>
        <taxon>Solirubrobacterales</taxon>
        <taxon>Conexibacteraceae</taxon>
        <taxon>Conexibacter</taxon>
    </lineage>
</organism>
<dbReference type="InterPro" id="IPR039448">
    <property type="entry name" value="Beta_helix"/>
</dbReference>
<dbReference type="Pfam" id="PF13229">
    <property type="entry name" value="Beta_helix"/>
    <property type="match status" value="2"/>
</dbReference>
<dbReference type="PANTHER" id="PTHR22990">
    <property type="entry name" value="F-BOX ONLY PROTEIN"/>
    <property type="match status" value="1"/>
</dbReference>
<dbReference type="HOGENOM" id="CLU_583566_0_0_11"/>
<keyword evidence="1" id="KW-0677">Repeat</keyword>
<dbReference type="InterPro" id="IPR006626">
    <property type="entry name" value="PbH1"/>
</dbReference>
<evidence type="ECO:0000313" key="5">
    <source>
        <dbReference type="Proteomes" id="UP000008229"/>
    </source>
</evidence>
<evidence type="ECO:0000313" key="4">
    <source>
        <dbReference type="EMBL" id="ADB48848.1"/>
    </source>
</evidence>
<dbReference type="SMART" id="SM00710">
    <property type="entry name" value="PbH1"/>
    <property type="match status" value="7"/>
</dbReference>
<dbReference type="OrthoDB" id="226690at2"/>
<dbReference type="KEGG" id="cwo:Cwoe_0412"/>
<dbReference type="STRING" id="469383.Cwoe_0412"/>
<dbReference type="Gene3D" id="2.160.20.10">
    <property type="entry name" value="Single-stranded right-handed beta-helix, Pectin lyase-like"/>
    <property type="match status" value="1"/>
</dbReference>
<reference evidence="4 5" key="1">
    <citation type="journal article" date="2010" name="Stand. Genomic Sci.">
        <title>Complete genome sequence of Conexibacter woesei type strain (ID131577).</title>
        <authorList>
            <person name="Pukall R."/>
            <person name="Lapidus A."/>
            <person name="Glavina Del Rio T."/>
            <person name="Copeland A."/>
            <person name="Tice H."/>
            <person name="Cheng J.-F."/>
            <person name="Lucas S."/>
            <person name="Chen F."/>
            <person name="Nolan M."/>
            <person name="Bruce D."/>
            <person name="Goodwin L."/>
            <person name="Pitluck S."/>
            <person name="Mavromatis K."/>
            <person name="Ivanova N."/>
            <person name="Ovchinnikova G."/>
            <person name="Pati A."/>
            <person name="Chen A."/>
            <person name="Palaniappan K."/>
            <person name="Land M."/>
            <person name="Hauser L."/>
            <person name="Chang Y.-J."/>
            <person name="Jeffries C.D."/>
            <person name="Chain P."/>
            <person name="Meincke L."/>
            <person name="Sims D."/>
            <person name="Brettin T."/>
            <person name="Detter J.C."/>
            <person name="Rohde M."/>
            <person name="Goeker M."/>
            <person name="Bristow J."/>
            <person name="Eisen J.A."/>
            <person name="Markowitz V."/>
            <person name="Kyrpides N.C."/>
            <person name="Klenk H.-P."/>
            <person name="Hugenholtz P."/>
        </authorList>
    </citation>
    <scope>NUCLEOTIDE SEQUENCE [LARGE SCALE GENOMIC DNA]</scope>
    <source>
        <strain evidence="5">DSM 14684 / CIP 108061 / JCM 11494 / NBRC 100937 / ID131577</strain>
    </source>
</reference>
<sequence>MLALAAARADGAELWVDGAGAACSDARTAAQAGSPATPWCTVGRAAREAGAGDTVRVRAGTYRESVRPARSGTPAAPIRFAAEPGAVIEAAGTNAIKLIGVSDVAFDGFEVRGGTAQGIWVDGCTRISLQRLRVVAGGGAGIQLKASADVRVEDSAIVGNGGAGIMELAGTRDGRYLRNVVTGNGRGGGAFNGDGIQLGGSGALIAGSTIAGNGDDGPYEHGVYSAPGSRDWTIESSELRGNGAANVKAAGGPGTVRANLLDGGRFGLVLSDNPAMVTVERNEIRGSAQHLVFLTAGATAARGRLVSNTIVQTGRSTAAGDASAVFVNAAAALELRDNAIAYANPDALGVALWVNDAARLTAFSSDDNSFCATDPRGRALAWNGSRTTLAAWREVSGQDLLSTAAAPADCPQSEPSAILARRCPRSSSTTSPTRTRAATCSSRRSRSACPRAATPRSSAPTASARARC</sequence>
<feature type="region of interest" description="Disordered" evidence="2">
    <location>
        <begin position="421"/>
        <end position="468"/>
    </location>
</feature>
<dbReference type="InterPro" id="IPR011050">
    <property type="entry name" value="Pectin_lyase_fold/virulence"/>
</dbReference>
<gene>
    <name evidence="4" type="ordered locus">Cwoe_0412</name>
</gene>
<feature type="domain" description="Right handed beta helix" evidence="3">
    <location>
        <begin position="195"/>
        <end position="344"/>
    </location>
</feature>
<dbReference type="Proteomes" id="UP000008229">
    <property type="component" value="Chromosome"/>
</dbReference>
<dbReference type="PANTHER" id="PTHR22990:SF15">
    <property type="entry name" value="F-BOX ONLY PROTEIN 10"/>
    <property type="match status" value="1"/>
</dbReference>
<feature type="compositionally biased region" description="Low complexity" evidence="2">
    <location>
        <begin position="425"/>
        <end position="468"/>
    </location>
</feature>
<evidence type="ECO:0000259" key="3">
    <source>
        <dbReference type="Pfam" id="PF13229"/>
    </source>
</evidence>
<proteinExistence type="predicted"/>
<dbReference type="AlphaFoldDB" id="D3F777"/>
<evidence type="ECO:0000256" key="2">
    <source>
        <dbReference type="SAM" id="MobiDB-lite"/>
    </source>
</evidence>
<dbReference type="eggNOG" id="COG3420">
    <property type="taxonomic scope" value="Bacteria"/>
</dbReference>
<feature type="domain" description="Right handed beta helix" evidence="3">
    <location>
        <begin position="90"/>
        <end position="188"/>
    </location>
</feature>
<dbReference type="SUPFAM" id="SSF51126">
    <property type="entry name" value="Pectin lyase-like"/>
    <property type="match status" value="1"/>
</dbReference>
<evidence type="ECO:0000256" key="1">
    <source>
        <dbReference type="ARBA" id="ARBA00022737"/>
    </source>
</evidence>
<protein>
    <submittedName>
        <fullName evidence="4">Parallel beta-helix repeat protein</fullName>
    </submittedName>
</protein>
<reference evidence="5" key="2">
    <citation type="submission" date="2010-01" db="EMBL/GenBank/DDBJ databases">
        <title>The complete genome of Conexibacter woesei DSM 14684.</title>
        <authorList>
            <consortium name="US DOE Joint Genome Institute (JGI-PGF)"/>
            <person name="Lucas S."/>
            <person name="Copeland A."/>
            <person name="Lapidus A."/>
            <person name="Glavina del Rio T."/>
            <person name="Dalin E."/>
            <person name="Tice H."/>
            <person name="Bruce D."/>
            <person name="Goodwin L."/>
            <person name="Pitluck S."/>
            <person name="Kyrpides N."/>
            <person name="Mavromatis K."/>
            <person name="Ivanova N."/>
            <person name="Mikhailova N."/>
            <person name="Chertkov O."/>
            <person name="Brettin T."/>
            <person name="Detter J.C."/>
            <person name="Han C."/>
            <person name="Larimer F."/>
            <person name="Land M."/>
            <person name="Hauser L."/>
            <person name="Markowitz V."/>
            <person name="Cheng J.-F."/>
            <person name="Hugenholtz P."/>
            <person name="Woyke T."/>
            <person name="Wu D."/>
            <person name="Pukall R."/>
            <person name="Steenblock K."/>
            <person name="Schneider S."/>
            <person name="Klenk H.-P."/>
            <person name="Eisen J.A."/>
        </authorList>
    </citation>
    <scope>NUCLEOTIDE SEQUENCE [LARGE SCALE GENOMIC DNA]</scope>
    <source>
        <strain evidence="5">DSM 14684 / CIP 108061 / JCM 11494 / NBRC 100937 / ID131577</strain>
    </source>
</reference>
<name>D3F777_CONWI</name>
<keyword evidence="5" id="KW-1185">Reference proteome</keyword>
<dbReference type="RefSeq" id="WP_012931901.1">
    <property type="nucleotide sequence ID" value="NC_013739.1"/>
</dbReference>
<dbReference type="InterPro" id="IPR051550">
    <property type="entry name" value="SCF-Subunits/Alg-Epimerases"/>
</dbReference>